<name>A0A2K1XWK3_POPTR</name>
<feature type="region of interest" description="Disordered" evidence="1">
    <location>
        <begin position="56"/>
        <end position="75"/>
    </location>
</feature>
<proteinExistence type="predicted"/>
<dbReference type="InParanoid" id="A0A2K1XWK3"/>
<keyword evidence="3" id="KW-1185">Reference proteome</keyword>
<sequence length="75" mass="8596">MGLTEEERIYKKDKLRRDIAMTSILTLSFSVLFHLDSRQTLVLQFPVEPWWEPESLGGGGQSFGDNNGSWDLTFC</sequence>
<dbReference type="AlphaFoldDB" id="A0A2K1XWK3"/>
<dbReference type="EMBL" id="CM009303">
    <property type="protein sequence ID" value="PNT05159.1"/>
    <property type="molecule type" value="Genomic_DNA"/>
</dbReference>
<evidence type="ECO:0000256" key="1">
    <source>
        <dbReference type="SAM" id="MobiDB-lite"/>
    </source>
</evidence>
<evidence type="ECO:0000313" key="3">
    <source>
        <dbReference type="Proteomes" id="UP000006729"/>
    </source>
</evidence>
<protein>
    <submittedName>
        <fullName evidence="2">Uncharacterized protein</fullName>
    </submittedName>
</protein>
<evidence type="ECO:0000313" key="2">
    <source>
        <dbReference type="EMBL" id="PNT05159.1"/>
    </source>
</evidence>
<accession>A0A2K1XWK3</accession>
<gene>
    <name evidence="2" type="ORF">POPTR_014G159200</name>
</gene>
<reference evidence="2 3" key="1">
    <citation type="journal article" date="2006" name="Science">
        <title>The genome of black cottonwood, Populus trichocarpa (Torr. &amp; Gray).</title>
        <authorList>
            <person name="Tuskan G.A."/>
            <person name="Difazio S."/>
            <person name="Jansson S."/>
            <person name="Bohlmann J."/>
            <person name="Grigoriev I."/>
            <person name="Hellsten U."/>
            <person name="Putnam N."/>
            <person name="Ralph S."/>
            <person name="Rombauts S."/>
            <person name="Salamov A."/>
            <person name="Schein J."/>
            <person name="Sterck L."/>
            <person name="Aerts A."/>
            <person name="Bhalerao R.R."/>
            <person name="Bhalerao R.P."/>
            <person name="Blaudez D."/>
            <person name="Boerjan W."/>
            <person name="Brun A."/>
            <person name="Brunner A."/>
            <person name="Busov V."/>
            <person name="Campbell M."/>
            <person name="Carlson J."/>
            <person name="Chalot M."/>
            <person name="Chapman J."/>
            <person name="Chen G.L."/>
            <person name="Cooper D."/>
            <person name="Coutinho P.M."/>
            <person name="Couturier J."/>
            <person name="Covert S."/>
            <person name="Cronk Q."/>
            <person name="Cunningham R."/>
            <person name="Davis J."/>
            <person name="Degroeve S."/>
            <person name="Dejardin A."/>
            <person name="Depamphilis C."/>
            <person name="Detter J."/>
            <person name="Dirks B."/>
            <person name="Dubchak I."/>
            <person name="Duplessis S."/>
            <person name="Ehlting J."/>
            <person name="Ellis B."/>
            <person name="Gendler K."/>
            <person name="Goodstein D."/>
            <person name="Gribskov M."/>
            <person name="Grimwood J."/>
            <person name="Groover A."/>
            <person name="Gunter L."/>
            <person name="Hamberger B."/>
            <person name="Heinze B."/>
            <person name="Helariutta Y."/>
            <person name="Henrissat B."/>
            <person name="Holligan D."/>
            <person name="Holt R."/>
            <person name="Huang W."/>
            <person name="Islam-Faridi N."/>
            <person name="Jones S."/>
            <person name="Jones-Rhoades M."/>
            <person name="Jorgensen R."/>
            <person name="Joshi C."/>
            <person name="Kangasjarvi J."/>
            <person name="Karlsson J."/>
            <person name="Kelleher C."/>
            <person name="Kirkpatrick R."/>
            <person name="Kirst M."/>
            <person name="Kohler A."/>
            <person name="Kalluri U."/>
            <person name="Larimer F."/>
            <person name="Leebens-Mack J."/>
            <person name="Leple J.C."/>
            <person name="Locascio P."/>
            <person name="Lou Y."/>
            <person name="Lucas S."/>
            <person name="Martin F."/>
            <person name="Montanini B."/>
            <person name="Napoli C."/>
            <person name="Nelson D.R."/>
            <person name="Nelson C."/>
            <person name="Nieminen K."/>
            <person name="Nilsson O."/>
            <person name="Pereda V."/>
            <person name="Peter G."/>
            <person name="Philippe R."/>
            <person name="Pilate G."/>
            <person name="Poliakov A."/>
            <person name="Razumovskaya J."/>
            <person name="Richardson P."/>
            <person name="Rinaldi C."/>
            <person name="Ritland K."/>
            <person name="Rouze P."/>
            <person name="Ryaboy D."/>
            <person name="Schmutz J."/>
            <person name="Schrader J."/>
            <person name="Segerman B."/>
            <person name="Shin H."/>
            <person name="Siddiqui A."/>
            <person name="Sterky F."/>
            <person name="Terry A."/>
            <person name="Tsai C.J."/>
            <person name="Uberbacher E."/>
            <person name="Unneberg P."/>
            <person name="Vahala J."/>
            <person name="Wall K."/>
            <person name="Wessler S."/>
            <person name="Yang G."/>
            <person name="Yin T."/>
            <person name="Douglas C."/>
            <person name="Marra M."/>
            <person name="Sandberg G."/>
            <person name="Van de Peer Y."/>
            <person name="Rokhsar D."/>
        </authorList>
    </citation>
    <scope>NUCLEOTIDE SEQUENCE [LARGE SCALE GENOMIC DNA]</scope>
    <source>
        <strain evidence="3">cv. Nisqually</strain>
    </source>
</reference>
<dbReference type="Proteomes" id="UP000006729">
    <property type="component" value="Chromosome 14"/>
</dbReference>
<organism evidence="2 3">
    <name type="scientific">Populus trichocarpa</name>
    <name type="common">Western balsam poplar</name>
    <name type="synonym">Populus balsamifera subsp. trichocarpa</name>
    <dbReference type="NCBI Taxonomy" id="3694"/>
    <lineage>
        <taxon>Eukaryota</taxon>
        <taxon>Viridiplantae</taxon>
        <taxon>Streptophyta</taxon>
        <taxon>Embryophyta</taxon>
        <taxon>Tracheophyta</taxon>
        <taxon>Spermatophyta</taxon>
        <taxon>Magnoliopsida</taxon>
        <taxon>eudicotyledons</taxon>
        <taxon>Gunneridae</taxon>
        <taxon>Pentapetalae</taxon>
        <taxon>rosids</taxon>
        <taxon>fabids</taxon>
        <taxon>Malpighiales</taxon>
        <taxon>Salicaceae</taxon>
        <taxon>Saliceae</taxon>
        <taxon>Populus</taxon>
    </lineage>
</organism>